<dbReference type="InterPro" id="IPR036388">
    <property type="entry name" value="WH-like_DNA-bd_sf"/>
</dbReference>
<dbReference type="SUPFAM" id="SSF53067">
    <property type="entry name" value="Actin-like ATPase domain"/>
    <property type="match status" value="1"/>
</dbReference>
<dbReference type="InterPro" id="IPR036390">
    <property type="entry name" value="WH_DNA-bd_sf"/>
</dbReference>
<comment type="caution">
    <text evidence="2">The sequence shown here is derived from an EMBL/GenBank/DDBJ whole genome shotgun (WGS) entry which is preliminary data.</text>
</comment>
<sequence length="396" mass="42303">MTTGMEMPEQPRSRRQTRAAILTHLLQSGGSFRPPLAKAVRLSEASLSRILFDLKAEGLIEEVRRPAPYVGGPTGLVSLDKAVALAAFELTTQRLSVGVGGLSGELHYTGHVPLPKTPTVATVGRAFREAMTLLREWTRRRRIPLAQIGVSIPGLGRLGASGNPIIPCDVGRISEMFGETLPGVRVEFTNSVVAHAIFHRCRTEHYPFSGAHLFVFVGQGVAGTWMDDAVEDDVLQPVELGHMVFGADGPICRCGHHGCVEAYTSLPALAELLGVAEAELLELGSEWVTAMPLSSRVRQELRRRLFRLGLAIGNTLNVKPCKGVAISGWPSLLTEDDRNALVEGIDASLLGGRKHAQVSLAFVPPSNGNDPRAALAFASFCLACRGGMPAASAEAA</sequence>
<dbReference type="InterPro" id="IPR011991">
    <property type="entry name" value="ArsR-like_HTH"/>
</dbReference>
<name>A0A1X3GBH4_9BRAD</name>
<dbReference type="AlphaFoldDB" id="A0A1X3GBH4"/>
<evidence type="ECO:0000313" key="2">
    <source>
        <dbReference type="EMBL" id="OSJ06501.1"/>
    </source>
</evidence>
<evidence type="ECO:0000313" key="3">
    <source>
        <dbReference type="Proteomes" id="UP000193553"/>
    </source>
</evidence>
<dbReference type="GO" id="GO:0006355">
    <property type="term" value="P:regulation of DNA-templated transcription"/>
    <property type="evidence" value="ECO:0007669"/>
    <property type="project" value="UniProtKB-ARBA"/>
</dbReference>
<dbReference type="Proteomes" id="UP000193553">
    <property type="component" value="Unassembled WGS sequence"/>
</dbReference>
<dbReference type="PANTHER" id="PTHR18964">
    <property type="entry name" value="ROK (REPRESSOR, ORF, KINASE) FAMILY"/>
    <property type="match status" value="1"/>
</dbReference>
<comment type="similarity">
    <text evidence="1">Belongs to the ROK (NagC/XylR) family.</text>
</comment>
<reference evidence="2 3" key="1">
    <citation type="submission" date="2017-03" db="EMBL/GenBank/DDBJ databases">
        <title>Whole genome sequences of fourteen strains of Bradyrhizobium canariense and one strain of Bradyrhizobium japonicum isolated from Lupinus (Papilionoideae: Genisteae) species in Algeria.</title>
        <authorList>
            <person name="Crovadore J."/>
            <person name="Chekireb D."/>
            <person name="Brachmann A."/>
            <person name="Chablais R."/>
            <person name="Cochard B."/>
            <person name="Lefort F."/>
        </authorList>
    </citation>
    <scope>NUCLEOTIDE SEQUENCE [LARGE SCALE GENOMIC DNA]</scope>
    <source>
        <strain evidence="2 3">UBMA195</strain>
    </source>
</reference>
<proteinExistence type="inferred from homology"/>
<dbReference type="PANTHER" id="PTHR18964:SF149">
    <property type="entry name" value="BIFUNCTIONAL UDP-N-ACETYLGLUCOSAMINE 2-EPIMERASE_N-ACETYLMANNOSAMINE KINASE"/>
    <property type="match status" value="1"/>
</dbReference>
<evidence type="ECO:0000256" key="1">
    <source>
        <dbReference type="ARBA" id="ARBA00006479"/>
    </source>
</evidence>
<dbReference type="CDD" id="cd00090">
    <property type="entry name" value="HTH_ARSR"/>
    <property type="match status" value="1"/>
</dbReference>
<dbReference type="InterPro" id="IPR000600">
    <property type="entry name" value="ROK"/>
</dbReference>
<dbReference type="EMBL" id="NAFI01000179">
    <property type="protein sequence ID" value="OSJ06501.1"/>
    <property type="molecule type" value="Genomic_DNA"/>
</dbReference>
<organism evidence="2 3">
    <name type="scientific">Bradyrhizobium canariense</name>
    <dbReference type="NCBI Taxonomy" id="255045"/>
    <lineage>
        <taxon>Bacteria</taxon>
        <taxon>Pseudomonadati</taxon>
        <taxon>Pseudomonadota</taxon>
        <taxon>Alphaproteobacteria</taxon>
        <taxon>Hyphomicrobiales</taxon>
        <taxon>Nitrobacteraceae</taxon>
        <taxon>Bradyrhizobium</taxon>
    </lineage>
</organism>
<dbReference type="InterPro" id="IPR043129">
    <property type="entry name" value="ATPase_NBD"/>
</dbReference>
<dbReference type="Gene3D" id="3.30.420.40">
    <property type="match status" value="2"/>
</dbReference>
<dbReference type="Pfam" id="PF00480">
    <property type="entry name" value="ROK"/>
    <property type="match status" value="1"/>
</dbReference>
<accession>A0A1X3GBH4</accession>
<gene>
    <name evidence="2" type="ORF">BSZ18_23080</name>
</gene>
<protein>
    <submittedName>
        <fullName evidence="2">Transcriptional regulator</fullName>
    </submittedName>
</protein>
<dbReference type="SUPFAM" id="SSF46785">
    <property type="entry name" value="Winged helix' DNA-binding domain"/>
    <property type="match status" value="1"/>
</dbReference>
<dbReference type="OrthoDB" id="9810372at2"/>
<dbReference type="Gene3D" id="1.10.10.10">
    <property type="entry name" value="Winged helix-like DNA-binding domain superfamily/Winged helix DNA-binding domain"/>
    <property type="match status" value="1"/>
</dbReference>